<organism evidence="2 3">
    <name type="scientific">Lolliginicoccus lacisalsi</name>
    <dbReference type="NCBI Taxonomy" id="2742202"/>
    <lineage>
        <taxon>Bacteria</taxon>
        <taxon>Bacillati</taxon>
        <taxon>Actinomycetota</taxon>
        <taxon>Actinomycetes</taxon>
        <taxon>Mycobacteriales</taxon>
        <taxon>Hoyosellaceae</taxon>
        <taxon>Lolliginicoccus</taxon>
    </lineage>
</organism>
<feature type="transmembrane region" description="Helical" evidence="1">
    <location>
        <begin position="12"/>
        <end position="32"/>
    </location>
</feature>
<dbReference type="AlphaFoldDB" id="A0A927JB68"/>
<proteinExistence type="predicted"/>
<keyword evidence="3" id="KW-1185">Reference proteome</keyword>
<keyword evidence="1" id="KW-0812">Transmembrane</keyword>
<evidence type="ECO:0000256" key="1">
    <source>
        <dbReference type="SAM" id="Phobius"/>
    </source>
</evidence>
<evidence type="ECO:0000313" key="2">
    <source>
        <dbReference type="EMBL" id="MBD8505888.1"/>
    </source>
</evidence>
<dbReference type="RefSeq" id="WP_192038337.1">
    <property type="nucleotide sequence ID" value="NZ_JACYWE010000002.1"/>
</dbReference>
<sequence length="151" mass="16835">MLVALLGRHDLLLPLPALIVACLFLALLYQLAVFGTEAPPASAEDDARAAQRGLLDRWLARARFTAEWADGTEQEWNLHLRPMLAREFEESFHLHAQHDPDTYTSTGLALFGSTLWPWVDPREVAPARQASARPSPGRAALTEILSRLERS</sequence>
<dbReference type="EMBL" id="JACYWE010000002">
    <property type="protein sequence ID" value="MBD8505888.1"/>
    <property type="molecule type" value="Genomic_DNA"/>
</dbReference>
<keyword evidence="1" id="KW-1133">Transmembrane helix</keyword>
<accession>A0A927JB68</accession>
<dbReference type="Proteomes" id="UP000642993">
    <property type="component" value="Unassembled WGS sequence"/>
</dbReference>
<reference evidence="2" key="1">
    <citation type="submission" date="2020-09" db="EMBL/GenBank/DDBJ databases">
        <title>Hoyosella lacisalsi sp. nov., a halotolerant actinobacterium isolated from soil of Lake Gudzhirganskoe.</title>
        <authorList>
            <person name="Yang Q."/>
            <person name="Guo P.Y."/>
            <person name="Liu S.W."/>
            <person name="Li F.N."/>
            <person name="Sun C.H."/>
        </authorList>
    </citation>
    <scope>NUCLEOTIDE SEQUENCE</scope>
    <source>
        <strain evidence="2">G463</strain>
    </source>
</reference>
<comment type="caution">
    <text evidence="2">The sequence shown here is derived from an EMBL/GenBank/DDBJ whole genome shotgun (WGS) entry which is preliminary data.</text>
</comment>
<name>A0A927JB68_9ACTN</name>
<gene>
    <name evidence="2" type="ORF">HT102_05250</name>
</gene>
<keyword evidence="1" id="KW-0472">Membrane</keyword>
<protein>
    <submittedName>
        <fullName evidence="2">Uncharacterized protein</fullName>
    </submittedName>
</protein>
<evidence type="ECO:0000313" key="3">
    <source>
        <dbReference type="Proteomes" id="UP000642993"/>
    </source>
</evidence>